<protein>
    <submittedName>
        <fullName evidence="3">Riboflavin transporter</fullName>
    </submittedName>
</protein>
<keyword evidence="4" id="KW-1185">Reference proteome</keyword>
<dbReference type="Pfam" id="PF00892">
    <property type="entry name" value="EamA"/>
    <property type="match status" value="2"/>
</dbReference>
<dbReference type="RefSeq" id="WP_108884200.1">
    <property type="nucleotide sequence ID" value="NZ_OMOJ01000001.1"/>
</dbReference>
<keyword evidence="1" id="KW-1133">Transmembrane helix</keyword>
<feature type="domain" description="EamA" evidence="2">
    <location>
        <begin position="149"/>
        <end position="275"/>
    </location>
</feature>
<dbReference type="Proteomes" id="UP000244904">
    <property type="component" value="Unassembled WGS sequence"/>
</dbReference>
<sequence length="287" mass="29829">MTANLRGSLFMILAMGLFAVEDMLFKFATLTAPVGPSVIVFALIGLVCFGAMCAFRGQAILPAAAFDRTMLIRTVCEVTARAFFALSLLLAPLTTTTAILQATPLVVVLAAAVLLKTPVSRRQWVGLILGFGGVLLILRPAPSLFDATAILAIVATLGFAGRDLATRLSSASLSGQQLGVLGFGALLIGGVMLTALNPAEAAVPQGPALVYLLGTGLFGVLAYSSLTMAMRTGDIPKVTPFRYTRLLFATALAMAIFGERPDLTTLIGGAIVVASGLYALVPPSRRV</sequence>
<feature type="domain" description="EamA" evidence="2">
    <location>
        <begin position="6"/>
        <end position="138"/>
    </location>
</feature>
<dbReference type="PANTHER" id="PTHR22911:SF103">
    <property type="entry name" value="BLR2811 PROTEIN"/>
    <property type="match status" value="1"/>
</dbReference>
<dbReference type="EMBL" id="OMOJ01000001">
    <property type="protein sequence ID" value="SPF77487.1"/>
    <property type="molecule type" value="Genomic_DNA"/>
</dbReference>
<feature type="transmembrane region" description="Helical" evidence="1">
    <location>
        <begin position="75"/>
        <end position="93"/>
    </location>
</feature>
<keyword evidence="1" id="KW-0472">Membrane</keyword>
<proteinExistence type="predicted"/>
<feature type="transmembrane region" description="Helical" evidence="1">
    <location>
        <begin position="241"/>
        <end position="257"/>
    </location>
</feature>
<dbReference type="OrthoDB" id="7165334at2"/>
<dbReference type="AlphaFoldDB" id="A0A2R8ANL3"/>
<reference evidence="4" key="1">
    <citation type="submission" date="2018-03" db="EMBL/GenBank/DDBJ databases">
        <authorList>
            <person name="Rodrigo-Torres L."/>
            <person name="Arahal R. D."/>
            <person name="Lucena T."/>
        </authorList>
    </citation>
    <scope>NUCLEOTIDE SEQUENCE [LARGE SCALE GENOMIC DNA]</scope>
    <source>
        <strain evidence="4">CECT 8871</strain>
    </source>
</reference>
<gene>
    <name evidence="3" type="primary">ribN_1</name>
    <name evidence="3" type="ORF">PRI8871_00070</name>
</gene>
<name>A0A2R8ANL3_9RHOB</name>
<dbReference type="PANTHER" id="PTHR22911">
    <property type="entry name" value="ACYL-MALONYL CONDENSING ENZYME-RELATED"/>
    <property type="match status" value="1"/>
</dbReference>
<evidence type="ECO:0000259" key="2">
    <source>
        <dbReference type="Pfam" id="PF00892"/>
    </source>
</evidence>
<feature type="transmembrane region" description="Helical" evidence="1">
    <location>
        <begin position="34"/>
        <end position="55"/>
    </location>
</feature>
<dbReference type="SUPFAM" id="SSF103481">
    <property type="entry name" value="Multidrug resistance efflux transporter EmrE"/>
    <property type="match status" value="2"/>
</dbReference>
<evidence type="ECO:0000313" key="4">
    <source>
        <dbReference type="Proteomes" id="UP000244904"/>
    </source>
</evidence>
<feature type="transmembrane region" description="Helical" evidence="1">
    <location>
        <begin position="7"/>
        <end position="28"/>
    </location>
</feature>
<feature type="transmembrane region" description="Helical" evidence="1">
    <location>
        <begin position="208"/>
        <end position="229"/>
    </location>
</feature>
<dbReference type="InterPro" id="IPR037185">
    <property type="entry name" value="EmrE-like"/>
</dbReference>
<feature type="transmembrane region" description="Helical" evidence="1">
    <location>
        <begin position="263"/>
        <end position="281"/>
    </location>
</feature>
<organism evidence="3 4">
    <name type="scientific">Pseudoprimorskyibacter insulae</name>
    <dbReference type="NCBI Taxonomy" id="1695997"/>
    <lineage>
        <taxon>Bacteria</taxon>
        <taxon>Pseudomonadati</taxon>
        <taxon>Pseudomonadota</taxon>
        <taxon>Alphaproteobacteria</taxon>
        <taxon>Rhodobacterales</taxon>
        <taxon>Paracoccaceae</taxon>
        <taxon>Pseudoprimorskyibacter</taxon>
    </lineage>
</organism>
<keyword evidence="1" id="KW-0812">Transmembrane</keyword>
<feature type="transmembrane region" description="Helical" evidence="1">
    <location>
        <begin position="177"/>
        <end position="196"/>
    </location>
</feature>
<evidence type="ECO:0000313" key="3">
    <source>
        <dbReference type="EMBL" id="SPF77487.1"/>
    </source>
</evidence>
<accession>A0A2R8ANL3</accession>
<dbReference type="InterPro" id="IPR000620">
    <property type="entry name" value="EamA_dom"/>
</dbReference>
<evidence type="ECO:0000256" key="1">
    <source>
        <dbReference type="SAM" id="Phobius"/>
    </source>
</evidence>
<dbReference type="GO" id="GO:0016020">
    <property type="term" value="C:membrane"/>
    <property type="evidence" value="ECO:0007669"/>
    <property type="project" value="InterPro"/>
</dbReference>